<name>A0AAQ3L3R0_9LILI</name>
<dbReference type="PROSITE" id="PS00469">
    <property type="entry name" value="NDPK"/>
    <property type="match status" value="1"/>
</dbReference>
<dbReference type="SMART" id="SM00562">
    <property type="entry name" value="NDK"/>
    <property type="match status" value="1"/>
</dbReference>
<feature type="active site" description="Pros-phosphohistidine intermediate" evidence="12">
    <location>
        <position position="143"/>
    </location>
</feature>
<feature type="binding site" evidence="12">
    <location>
        <position position="130"/>
    </location>
    <ligand>
        <name>ATP</name>
        <dbReference type="ChEBI" id="CHEBI:30616"/>
    </ligand>
</feature>
<dbReference type="InterPro" id="IPR036850">
    <property type="entry name" value="NDK-like_dom_sf"/>
</dbReference>
<keyword evidence="10" id="KW-0460">Magnesium</keyword>
<keyword evidence="9 14" id="KW-0067">ATP-binding</keyword>
<evidence type="ECO:0000256" key="5">
    <source>
        <dbReference type="ARBA" id="ARBA00022679"/>
    </source>
</evidence>
<keyword evidence="7 14" id="KW-0547">Nucleotide-binding</keyword>
<evidence type="ECO:0000313" key="18">
    <source>
        <dbReference type="Proteomes" id="UP001327560"/>
    </source>
</evidence>
<organism evidence="17 18">
    <name type="scientific">Canna indica</name>
    <name type="common">Indian-shot</name>
    <dbReference type="NCBI Taxonomy" id="4628"/>
    <lineage>
        <taxon>Eukaryota</taxon>
        <taxon>Viridiplantae</taxon>
        <taxon>Streptophyta</taxon>
        <taxon>Embryophyta</taxon>
        <taxon>Tracheophyta</taxon>
        <taxon>Spermatophyta</taxon>
        <taxon>Magnoliopsida</taxon>
        <taxon>Liliopsida</taxon>
        <taxon>Zingiberales</taxon>
        <taxon>Cannaceae</taxon>
        <taxon>Canna</taxon>
    </lineage>
</organism>
<feature type="binding site" evidence="12">
    <location>
        <position position="140"/>
    </location>
    <ligand>
        <name>ATP</name>
        <dbReference type="ChEBI" id="CHEBI:30616"/>
    </ligand>
</feature>
<dbReference type="Gene3D" id="3.30.70.141">
    <property type="entry name" value="Nucleoside diphosphate kinase-like domain"/>
    <property type="match status" value="1"/>
</dbReference>
<dbReference type="GO" id="GO:0006183">
    <property type="term" value="P:GTP biosynthetic process"/>
    <property type="evidence" value="ECO:0007669"/>
    <property type="project" value="InterPro"/>
</dbReference>
<feature type="signal peptide" evidence="15">
    <location>
        <begin position="1"/>
        <end position="23"/>
    </location>
</feature>
<feature type="binding site" evidence="12">
    <location>
        <position position="34"/>
    </location>
    <ligand>
        <name>ATP</name>
        <dbReference type="ChEBI" id="CHEBI:30616"/>
    </ligand>
</feature>
<keyword evidence="8 14" id="KW-0418">Kinase</keyword>
<evidence type="ECO:0000256" key="8">
    <source>
        <dbReference type="ARBA" id="ARBA00022777"/>
    </source>
</evidence>
<evidence type="ECO:0000256" key="1">
    <source>
        <dbReference type="ARBA" id="ARBA00000082"/>
    </source>
</evidence>
<feature type="chain" id="PRO_5042956226" description="Nucleoside diphosphate kinase" evidence="15">
    <location>
        <begin position="24"/>
        <end position="179"/>
    </location>
</feature>
<evidence type="ECO:0000256" key="12">
    <source>
        <dbReference type="PROSITE-ProRule" id="PRU00706"/>
    </source>
</evidence>
<comment type="similarity">
    <text evidence="3 12 13">Belongs to the NDK family.</text>
</comment>
<dbReference type="GO" id="GO:0006228">
    <property type="term" value="P:UTP biosynthetic process"/>
    <property type="evidence" value="ECO:0007669"/>
    <property type="project" value="InterPro"/>
</dbReference>
<feature type="binding site" evidence="12">
    <location>
        <position position="110"/>
    </location>
    <ligand>
        <name>ATP</name>
        <dbReference type="ChEBI" id="CHEBI:30616"/>
    </ligand>
</feature>
<keyword evidence="18" id="KW-1185">Reference proteome</keyword>
<sequence length="179" mass="19916">MQKISVFLLLIAVLFFQSSSYVALEKERTLAMIKPDGIYGNFTNKIKQVILQSGFIIVQEMMVQLDVANATLFYSEHSEKSFFPSLVKYMTCGPVLVMVIEKTNAISDWRALIGPTDARKAKVSHPNSIRALCGSSSERNCVHGSDSPISAAREISFFFGDVSPVEHWESAVEEDSIFP</sequence>
<dbReference type="Proteomes" id="UP001327560">
    <property type="component" value="Chromosome 9"/>
</dbReference>
<evidence type="ECO:0000259" key="16">
    <source>
        <dbReference type="SMART" id="SM00562"/>
    </source>
</evidence>
<keyword evidence="5 14" id="KW-0808">Transferase</keyword>
<dbReference type="SUPFAM" id="SSF54919">
    <property type="entry name" value="Nucleoside diphosphate kinase, NDK"/>
    <property type="match status" value="1"/>
</dbReference>
<dbReference type="PROSITE" id="PS51374">
    <property type="entry name" value="NDPK_LIKE"/>
    <property type="match status" value="1"/>
</dbReference>
<dbReference type="PANTHER" id="PTHR46161">
    <property type="entry name" value="NUCLEOSIDE DIPHOSPHATE KINASE"/>
    <property type="match status" value="1"/>
</dbReference>
<evidence type="ECO:0000256" key="15">
    <source>
        <dbReference type="SAM" id="SignalP"/>
    </source>
</evidence>
<evidence type="ECO:0000256" key="6">
    <source>
        <dbReference type="ARBA" id="ARBA00022723"/>
    </source>
</evidence>
<comment type="catalytic activity">
    <reaction evidence="2">
        <text>a ribonucleoside 5'-diphosphate + ATP = a ribonucleoside 5'-triphosphate + ADP</text>
        <dbReference type="Rhea" id="RHEA:18113"/>
        <dbReference type="ChEBI" id="CHEBI:30616"/>
        <dbReference type="ChEBI" id="CHEBI:57930"/>
        <dbReference type="ChEBI" id="CHEBI:61557"/>
        <dbReference type="ChEBI" id="CHEBI:456216"/>
        <dbReference type="EC" id="2.7.4.6"/>
    </reaction>
</comment>
<evidence type="ECO:0000256" key="7">
    <source>
        <dbReference type="ARBA" id="ARBA00022741"/>
    </source>
</evidence>
<evidence type="ECO:0000256" key="13">
    <source>
        <dbReference type="RuleBase" id="RU004011"/>
    </source>
</evidence>
<feature type="domain" description="Nucleoside diphosphate kinase-like" evidence="16">
    <location>
        <begin position="26"/>
        <end position="166"/>
    </location>
</feature>
<accession>A0AAQ3L3R0</accession>
<keyword evidence="15" id="KW-0732">Signal</keyword>
<dbReference type="GO" id="GO:0046872">
    <property type="term" value="F:metal ion binding"/>
    <property type="evidence" value="ECO:0007669"/>
    <property type="project" value="UniProtKB-KW"/>
</dbReference>
<gene>
    <name evidence="17" type="ORF">Cni_G28642</name>
</gene>
<feature type="binding site" evidence="12">
    <location>
        <position position="82"/>
    </location>
    <ligand>
        <name>ATP</name>
        <dbReference type="ChEBI" id="CHEBI:30616"/>
    </ligand>
</feature>
<dbReference type="AlphaFoldDB" id="A0AAQ3L3R0"/>
<keyword evidence="4" id="KW-0963">Cytoplasm</keyword>
<keyword evidence="6" id="KW-0479">Metal-binding</keyword>
<evidence type="ECO:0000313" key="17">
    <source>
        <dbReference type="EMBL" id="WOL19840.1"/>
    </source>
</evidence>
<dbReference type="InterPro" id="IPR023005">
    <property type="entry name" value="Nucleoside_diP_kinase_AS"/>
</dbReference>
<dbReference type="GO" id="GO:0005524">
    <property type="term" value="F:ATP binding"/>
    <property type="evidence" value="ECO:0007669"/>
    <property type="project" value="UniProtKB-KW"/>
</dbReference>
<dbReference type="InterPro" id="IPR001564">
    <property type="entry name" value="Nucleoside_diP_kinase"/>
</dbReference>
<evidence type="ECO:0000256" key="9">
    <source>
        <dbReference type="ARBA" id="ARBA00022840"/>
    </source>
</evidence>
<dbReference type="PRINTS" id="PR01243">
    <property type="entry name" value="NUCDPKINASE"/>
</dbReference>
<comment type="catalytic activity">
    <reaction evidence="1 14">
        <text>a 2'-deoxyribonucleoside 5'-diphosphate + ATP = a 2'-deoxyribonucleoside 5'-triphosphate + ADP</text>
        <dbReference type="Rhea" id="RHEA:44640"/>
        <dbReference type="ChEBI" id="CHEBI:30616"/>
        <dbReference type="ChEBI" id="CHEBI:61560"/>
        <dbReference type="ChEBI" id="CHEBI:73316"/>
        <dbReference type="ChEBI" id="CHEBI:456216"/>
        <dbReference type="EC" id="2.7.4.6"/>
    </reaction>
</comment>
<keyword evidence="11" id="KW-0546">Nucleotide metabolism</keyword>
<dbReference type="EC" id="2.7.4.6" evidence="14"/>
<evidence type="ECO:0000256" key="4">
    <source>
        <dbReference type="ARBA" id="ARBA00022490"/>
    </source>
</evidence>
<dbReference type="InterPro" id="IPR034907">
    <property type="entry name" value="NDK-like_dom"/>
</dbReference>
<dbReference type="EMBL" id="CP136898">
    <property type="protein sequence ID" value="WOL19840.1"/>
    <property type="molecule type" value="Genomic_DNA"/>
</dbReference>
<evidence type="ECO:0000256" key="2">
    <source>
        <dbReference type="ARBA" id="ARBA00000937"/>
    </source>
</evidence>
<feature type="binding site" evidence="12">
    <location>
        <position position="116"/>
    </location>
    <ligand>
        <name>ATP</name>
        <dbReference type="ChEBI" id="CHEBI:30616"/>
    </ligand>
</feature>
<protein>
    <recommendedName>
        <fullName evidence="14">Nucleoside diphosphate kinase</fullName>
        <ecNumber evidence="14">2.7.4.6</ecNumber>
    </recommendedName>
</protein>
<evidence type="ECO:0000256" key="11">
    <source>
        <dbReference type="ARBA" id="ARBA00023080"/>
    </source>
</evidence>
<dbReference type="GO" id="GO:0004550">
    <property type="term" value="F:nucleoside diphosphate kinase activity"/>
    <property type="evidence" value="ECO:0007669"/>
    <property type="project" value="UniProtKB-EC"/>
</dbReference>
<proteinExistence type="inferred from homology"/>
<dbReference type="GO" id="GO:0006241">
    <property type="term" value="P:CTP biosynthetic process"/>
    <property type="evidence" value="ECO:0007669"/>
    <property type="project" value="InterPro"/>
</dbReference>
<evidence type="ECO:0000256" key="14">
    <source>
        <dbReference type="RuleBase" id="RU004013"/>
    </source>
</evidence>
<dbReference type="Pfam" id="PF00334">
    <property type="entry name" value="NDK"/>
    <property type="match status" value="1"/>
</dbReference>
<evidence type="ECO:0000256" key="3">
    <source>
        <dbReference type="ARBA" id="ARBA00008142"/>
    </source>
</evidence>
<evidence type="ECO:0000256" key="10">
    <source>
        <dbReference type="ARBA" id="ARBA00022842"/>
    </source>
</evidence>
<reference evidence="17 18" key="1">
    <citation type="submission" date="2023-10" db="EMBL/GenBank/DDBJ databases">
        <title>Chromosome-scale genome assembly provides insights into flower coloration mechanisms of Canna indica.</title>
        <authorList>
            <person name="Li C."/>
        </authorList>
    </citation>
    <scope>NUCLEOTIDE SEQUENCE [LARGE SCALE GENOMIC DNA]</scope>
    <source>
        <tissue evidence="17">Flower</tissue>
    </source>
</reference>
<dbReference type="PANTHER" id="PTHR46161:SF3">
    <property type="entry name" value="NUCLEOSIDE DIPHOSPHATE KINASE DDB_G0292928-RELATED"/>
    <property type="match status" value="1"/>
</dbReference>